<name>A0ABT6NDL8_9FIRM</name>
<dbReference type="InterPro" id="IPR050270">
    <property type="entry name" value="DegV_domain_contain"/>
</dbReference>
<evidence type="ECO:0000313" key="3">
    <source>
        <dbReference type="EMBL" id="MDH8678476.1"/>
    </source>
</evidence>
<dbReference type="PANTHER" id="PTHR33434:SF3">
    <property type="entry name" value="DEGV DOMAIN-CONTAINING PROTEIN YITS"/>
    <property type="match status" value="1"/>
</dbReference>
<dbReference type="EMBL" id="JARYZI010000006">
    <property type="protein sequence ID" value="MDH8678476.1"/>
    <property type="molecule type" value="Genomic_DNA"/>
</dbReference>
<dbReference type="RefSeq" id="WP_281094325.1">
    <property type="nucleotide sequence ID" value="NZ_JARYZI010000006.1"/>
</dbReference>
<protein>
    <submittedName>
        <fullName evidence="3">DegV family protein</fullName>
    </submittedName>
</protein>
<dbReference type="Proteomes" id="UP001158045">
    <property type="component" value="Unassembled WGS sequence"/>
</dbReference>
<keyword evidence="4" id="KW-1185">Reference proteome</keyword>
<comment type="function">
    <text evidence="1">May bind long-chain fatty acids, such as palmitate, and may play a role in lipid transport or fatty acid metabolism.</text>
</comment>
<dbReference type="PROSITE" id="PS51482">
    <property type="entry name" value="DEGV"/>
    <property type="match status" value="1"/>
</dbReference>
<evidence type="ECO:0000313" key="4">
    <source>
        <dbReference type="Proteomes" id="UP001158045"/>
    </source>
</evidence>
<comment type="caution">
    <text evidence="3">The sequence shown here is derived from an EMBL/GenBank/DDBJ whole genome shotgun (WGS) entry which is preliminary data.</text>
</comment>
<keyword evidence="2" id="KW-0446">Lipid-binding</keyword>
<dbReference type="Gene3D" id="3.40.50.10440">
    <property type="entry name" value="Dihydroxyacetone kinase, domain 1"/>
    <property type="match status" value="1"/>
</dbReference>
<accession>A0ABT6NDL8</accession>
<proteinExistence type="predicted"/>
<dbReference type="SUPFAM" id="SSF82549">
    <property type="entry name" value="DAK1/DegV-like"/>
    <property type="match status" value="1"/>
</dbReference>
<organism evidence="3 4">
    <name type="scientific">Fusibacter bizertensis</name>
    <dbReference type="NCBI Taxonomy" id="1488331"/>
    <lineage>
        <taxon>Bacteria</taxon>
        <taxon>Bacillati</taxon>
        <taxon>Bacillota</taxon>
        <taxon>Clostridia</taxon>
        <taxon>Eubacteriales</taxon>
        <taxon>Eubacteriales Family XII. Incertae Sedis</taxon>
        <taxon>Fusibacter</taxon>
    </lineage>
</organism>
<dbReference type="Pfam" id="PF02645">
    <property type="entry name" value="DegV"/>
    <property type="match status" value="1"/>
</dbReference>
<dbReference type="InterPro" id="IPR003797">
    <property type="entry name" value="DegV"/>
</dbReference>
<dbReference type="Gene3D" id="3.30.1180.10">
    <property type="match status" value="1"/>
</dbReference>
<dbReference type="Gene3D" id="2.20.28.50">
    <property type="entry name" value="degv family protein"/>
    <property type="match status" value="1"/>
</dbReference>
<gene>
    <name evidence="3" type="ORF">QE109_09985</name>
</gene>
<evidence type="ECO:0000256" key="2">
    <source>
        <dbReference type="ARBA" id="ARBA00023121"/>
    </source>
</evidence>
<dbReference type="PANTHER" id="PTHR33434">
    <property type="entry name" value="DEGV DOMAIN-CONTAINING PROTEIN DR_1986-RELATED"/>
    <property type="match status" value="1"/>
</dbReference>
<dbReference type="NCBIfam" id="TIGR00762">
    <property type="entry name" value="DegV"/>
    <property type="match status" value="1"/>
</dbReference>
<dbReference type="InterPro" id="IPR043168">
    <property type="entry name" value="DegV_C"/>
</dbReference>
<sequence>MNIKIVTDSASDLPKAVIDASNVEVLPLIVYLDGKEYLDNVTIEPDTIYNAMKKGSVVKTAQIPLVYFIEKFENYAQSEDYYIYLAFSSVLSGTYQSAVLAYEEVKEKYPEFEMTIIDTKCVSLGLGIIVVEAAKMAEDGATLDEILDYIQKTTSHMVHVFSVDDMEYLLRGGRVSRSQAIIGNILNIKPILHVQEGALVPFDKAKGKKKLLSKLYEYIANRGTKLDQQIVGIAHTLNEEEALEVKTHFETVYGTRKFIITQLGCAVGAHCGPGMITIFFKSEV</sequence>
<reference evidence="3 4" key="1">
    <citation type="submission" date="2023-04" db="EMBL/GenBank/DDBJ databases">
        <title>Fusibacter bizertensis strain WBS, isolated from littoral bottom sediments of the Arctic seas - biochemical and genomic analysis.</title>
        <authorList>
            <person name="Brioukhanov A.L."/>
        </authorList>
    </citation>
    <scope>NUCLEOTIDE SEQUENCE [LARGE SCALE GENOMIC DNA]</scope>
    <source>
        <strain evidence="3 4">WBS</strain>
    </source>
</reference>
<evidence type="ECO:0000256" key="1">
    <source>
        <dbReference type="ARBA" id="ARBA00003238"/>
    </source>
</evidence>